<accession>A0A3A8MKT0</accession>
<name>A0A3A8MKT0_9BACT</name>
<evidence type="ECO:0000256" key="4">
    <source>
        <dbReference type="SAM" id="MobiDB-lite"/>
    </source>
</evidence>
<dbReference type="AlphaFoldDB" id="A0A3A8MKT0"/>
<dbReference type="PANTHER" id="PTHR23530">
    <property type="entry name" value="TRANSPORT PROTEIN-RELATED"/>
    <property type="match status" value="1"/>
</dbReference>
<dbReference type="Pfam" id="PF07690">
    <property type="entry name" value="MFS_1"/>
    <property type="match status" value="1"/>
</dbReference>
<feature type="transmembrane region" description="Helical" evidence="5">
    <location>
        <begin position="403"/>
        <end position="426"/>
    </location>
</feature>
<dbReference type="PANTHER" id="PTHR23530:SF1">
    <property type="entry name" value="PERMEASE, MAJOR FACILITATOR SUPERFAMILY-RELATED"/>
    <property type="match status" value="1"/>
</dbReference>
<dbReference type="InterPro" id="IPR011701">
    <property type="entry name" value="MFS"/>
</dbReference>
<evidence type="ECO:0000313" key="7">
    <source>
        <dbReference type="Proteomes" id="UP000273405"/>
    </source>
</evidence>
<dbReference type="InterPro" id="IPR036259">
    <property type="entry name" value="MFS_trans_sf"/>
</dbReference>
<keyword evidence="2 5" id="KW-1133">Transmembrane helix</keyword>
<dbReference type="Gene3D" id="1.20.1250.20">
    <property type="entry name" value="MFS general substrate transporter like domains"/>
    <property type="match status" value="1"/>
</dbReference>
<feature type="transmembrane region" description="Helical" evidence="5">
    <location>
        <begin position="202"/>
        <end position="221"/>
    </location>
</feature>
<evidence type="ECO:0000256" key="5">
    <source>
        <dbReference type="SAM" id="Phobius"/>
    </source>
</evidence>
<evidence type="ECO:0000256" key="2">
    <source>
        <dbReference type="ARBA" id="ARBA00022989"/>
    </source>
</evidence>
<sequence>MCRPGVGAAARGGDAREGLQRGRVNPSNRLSPGAFVSSSSPARLAPNVPRFYAYSLLSTLSFWFPVAILYYQARGLNYGEIMLLVVVQSVFQFALEVPSGVVADTWGRKHALVIAAVCKVVFLALFLVGNGLGVFVLASAVLGIHLAFESGSDSAFLYDTLKSLGREGEYREHEGRAWSYRLGSMGVGSLLGGAAAEVSLRLPVLLTLLGSAAALVVALTFREPPHHRSTRDKPSVAHMRHAASVVWASGPLRYLVLFSGFMGAAMLTGFKFSQPYMHEAGVDLKFFGAIYFVWMLSSAVVARNTHRIVRWTGESLALLSIPVLLAAHYFFLAWSTSLAGVGVILISQLTSGLVRPLVNDTLHKGIPSSHRATVMSFAGFFQSLVLMVLSPLFGVLADRHSMSAAFGAEGLFVVVAGVIPLALLAVHRPSPVPAITAEPRAPTS</sequence>
<protein>
    <submittedName>
        <fullName evidence="6">MFS transporter</fullName>
    </submittedName>
</protein>
<keyword evidence="7" id="KW-1185">Reference proteome</keyword>
<evidence type="ECO:0000313" key="6">
    <source>
        <dbReference type="EMBL" id="RKH33048.1"/>
    </source>
</evidence>
<feature type="transmembrane region" description="Helical" evidence="5">
    <location>
        <begin position="51"/>
        <end position="72"/>
    </location>
</feature>
<feature type="transmembrane region" description="Helical" evidence="5">
    <location>
        <begin position="286"/>
        <end position="303"/>
    </location>
</feature>
<keyword evidence="3 5" id="KW-0472">Membrane</keyword>
<gene>
    <name evidence="6" type="ORF">D7X12_36580</name>
</gene>
<evidence type="ECO:0000256" key="1">
    <source>
        <dbReference type="ARBA" id="ARBA00022692"/>
    </source>
</evidence>
<dbReference type="EMBL" id="RAWG01000390">
    <property type="protein sequence ID" value="RKH33048.1"/>
    <property type="molecule type" value="Genomic_DNA"/>
</dbReference>
<dbReference type="GO" id="GO:0022857">
    <property type="term" value="F:transmembrane transporter activity"/>
    <property type="evidence" value="ECO:0007669"/>
    <property type="project" value="InterPro"/>
</dbReference>
<organism evidence="6 7">
    <name type="scientific">Corallococcus sicarius</name>
    <dbReference type="NCBI Taxonomy" id="2316726"/>
    <lineage>
        <taxon>Bacteria</taxon>
        <taxon>Pseudomonadati</taxon>
        <taxon>Myxococcota</taxon>
        <taxon>Myxococcia</taxon>
        <taxon>Myxococcales</taxon>
        <taxon>Cystobacterineae</taxon>
        <taxon>Myxococcaceae</taxon>
        <taxon>Corallococcus</taxon>
    </lineage>
</organism>
<dbReference type="Proteomes" id="UP000273405">
    <property type="component" value="Unassembled WGS sequence"/>
</dbReference>
<dbReference type="InterPro" id="IPR053160">
    <property type="entry name" value="MFS_DHA3_Transporter"/>
</dbReference>
<feature type="transmembrane region" description="Helical" evidence="5">
    <location>
        <begin position="78"/>
        <end position="98"/>
    </location>
</feature>
<feature type="compositionally biased region" description="Polar residues" evidence="4">
    <location>
        <begin position="25"/>
        <end position="39"/>
    </location>
</feature>
<comment type="caution">
    <text evidence="6">The sequence shown here is derived from an EMBL/GenBank/DDBJ whole genome shotgun (WGS) entry which is preliminary data.</text>
</comment>
<feature type="transmembrane region" description="Helical" evidence="5">
    <location>
        <begin position="379"/>
        <end position="397"/>
    </location>
</feature>
<feature type="transmembrane region" description="Helical" evidence="5">
    <location>
        <begin position="315"/>
        <end position="332"/>
    </location>
</feature>
<feature type="compositionally biased region" description="Low complexity" evidence="4">
    <location>
        <begin position="1"/>
        <end position="12"/>
    </location>
</feature>
<evidence type="ECO:0000256" key="3">
    <source>
        <dbReference type="ARBA" id="ARBA00023136"/>
    </source>
</evidence>
<proteinExistence type="predicted"/>
<feature type="region of interest" description="Disordered" evidence="4">
    <location>
        <begin position="1"/>
        <end position="39"/>
    </location>
</feature>
<keyword evidence="1 5" id="KW-0812">Transmembrane</keyword>
<feature type="transmembrane region" description="Helical" evidence="5">
    <location>
        <begin position="242"/>
        <end position="266"/>
    </location>
</feature>
<dbReference type="SUPFAM" id="SSF103473">
    <property type="entry name" value="MFS general substrate transporter"/>
    <property type="match status" value="1"/>
</dbReference>
<reference evidence="7" key="1">
    <citation type="submission" date="2018-09" db="EMBL/GenBank/DDBJ databases">
        <authorList>
            <person name="Livingstone P.G."/>
            <person name="Whitworth D.E."/>
        </authorList>
    </citation>
    <scope>NUCLEOTIDE SEQUENCE [LARGE SCALE GENOMIC DNA]</scope>
    <source>
        <strain evidence="7">CA040B</strain>
    </source>
</reference>